<dbReference type="Pfam" id="PF00248">
    <property type="entry name" value="Aldo_ket_red"/>
    <property type="match status" value="1"/>
</dbReference>
<comment type="similarity">
    <text evidence="1">Belongs to the aldo/keto reductase family.</text>
</comment>
<proteinExistence type="inferred from homology"/>
<keyword evidence="3" id="KW-0560">Oxidoreductase</keyword>
<dbReference type="RefSeq" id="WP_305024757.1">
    <property type="nucleotide sequence ID" value="NZ_JAUQTB010000008.1"/>
</dbReference>
<dbReference type="InterPro" id="IPR018170">
    <property type="entry name" value="Aldo/ket_reductase_CS"/>
</dbReference>
<accession>A0ABT9CIV4</accession>
<dbReference type="Proteomes" id="UP001240171">
    <property type="component" value="Unassembled WGS sequence"/>
</dbReference>
<dbReference type="CDD" id="cd19157">
    <property type="entry name" value="AKR_AKR5G1-3"/>
    <property type="match status" value="1"/>
</dbReference>
<dbReference type="PANTHER" id="PTHR43827">
    <property type="entry name" value="2,5-DIKETO-D-GLUCONIC ACID REDUCTASE"/>
    <property type="match status" value="1"/>
</dbReference>
<evidence type="ECO:0000313" key="5">
    <source>
        <dbReference type="EMBL" id="MDO7907543.1"/>
    </source>
</evidence>
<protein>
    <submittedName>
        <fullName evidence="5">Aldo/keto reductase</fullName>
    </submittedName>
</protein>
<dbReference type="PIRSF" id="PIRSF000097">
    <property type="entry name" value="AKR"/>
    <property type="match status" value="1"/>
</dbReference>
<dbReference type="PROSITE" id="PS00062">
    <property type="entry name" value="ALDOKETO_REDUCTASE_2"/>
    <property type="match status" value="1"/>
</dbReference>
<dbReference type="Gene3D" id="3.20.20.100">
    <property type="entry name" value="NADP-dependent oxidoreductase domain"/>
    <property type="match status" value="1"/>
</dbReference>
<evidence type="ECO:0000256" key="1">
    <source>
        <dbReference type="ARBA" id="ARBA00007905"/>
    </source>
</evidence>
<organism evidence="5 6">
    <name type="scientific">Paenibacillus lacisoli</name>
    <dbReference type="NCBI Taxonomy" id="3064525"/>
    <lineage>
        <taxon>Bacteria</taxon>
        <taxon>Bacillati</taxon>
        <taxon>Bacillota</taxon>
        <taxon>Bacilli</taxon>
        <taxon>Bacillales</taxon>
        <taxon>Paenibacillaceae</taxon>
        <taxon>Paenibacillus</taxon>
    </lineage>
</organism>
<dbReference type="PROSITE" id="PS00063">
    <property type="entry name" value="ALDOKETO_REDUCTASE_3"/>
    <property type="match status" value="1"/>
</dbReference>
<evidence type="ECO:0000256" key="2">
    <source>
        <dbReference type="ARBA" id="ARBA00022857"/>
    </source>
</evidence>
<dbReference type="PROSITE" id="PS00798">
    <property type="entry name" value="ALDOKETO_REDUCTASE_1"/>
    <property type="match status" value="1"/>
</dbReference>
<evidence type="ECO:0000256" key="3">
    <source>
        <dbReference type="ARBA" id="ARBA00023002"/>
    </source>
</evidence>
<dbReference type="EMBL" id="JAUQTB010000008">
    <property type="protein sequence ID" value="MDO7907543.1"/>
    <property type="molecule type" value="Genomic_DNA"/>
</dbReference>
<comment type="caution">
    <text evidence="5">The sequence shown here is derived from an EMBL/GenBank/DDBJ whole genome shotgun (WGS) entry which is preliminary data.</text>
</comment>
<evidence type="ECO:0000259" key="4">
    <source>
        <dbReference type="Pfam" id="PF00248"/>
    </source>
</evidence>
<dbReference type="InterPro" id="IPR036812">
    <property type="entry name" value="NAD(P)_OxRdtase_dom_sf"/>
</dbReference>
<dbReference type="InterPro" id="IPR020471">
    <property type="entry name" value="AKR"/>
</dbReference>
<dbReference type="SUPFAM" id="SSF51430">
    <property type="entry name" value="NAD(P)-linked oxidoreductase"/>
    <property type="match status" value="1"/>
</dbReference>
<sequence>MKSITDGTKLNNGVVIPWLGYGTYKAKGTEVVEGVKAAIDAGYRSIDTAAIYGNEEEVGRAIRESGVKREDLFITTKLWNDRQGYDSALQTFEESRARLGLDVVDLYLIHWPGKDKYIETWKAFERLYEEGSVRAIGVSNFHVHHLQNLLGNSNVVPAVNQVELHPRLAQRELYEFCREQGIQLEAWSPLAQGQLLENEVIAGIASKYGKSPAQIILRWDIQKEIVTIPKSVTPARIRENADIFNFELTPAEIAQIDELNTNERVGTDPDQLLF</sequence>
<evidence type="ECO:0000313" key="6">
    <source>
        <dbReference type="Proteomes" id="UP001240171"/>
    </source>
</evidence>
<dbReference type="InterPro" id="IPR023210">
    <property type="entry name" value="NADP_OxRdtase_dom"/>
</dbReference>
<feature type="domain" description="NADP-dependent oxidoreductase" evidence="4">
    <location>
        <begin position="19"/>
        <end position="260"/>
    </location>
</feature>
<keyword evidence="2" id="KW-0521">NADP</keyword>
<dbReference type="InterPro" id="IPR044500">
    <property type="entry name" value="AKR5G"/>
</dbReference>
<gene>
    <name evidence="5" type="ORF">Q5741_14130</name>
</gene>
<name>A0ABT9CIV4_9BACL</name>
<dbReference type="PANTHER" id="PTHR43827:SF3">
    <property type="entry name" value="NADP-DEPENDENT OXIDOREDUCTASE DOMAIN-CONTAINING PROTEIN"/>
    <property type="match status" value="1"/>
</dbReference>
<keyword evidence="6" id="KW-1185">Reference proteome</keyword>
<reference evidence="5 6" key="1">
    <citation type="submission" date="2023-07" db="EMBL/GenBank/DDBJ databases">
        <title>Paenibacillus sp. JX-17 nov. isolated from soil.</title>
        <authorList>
            <person name="Wan Y."/>
            <person name="Liu B."/>
        </authorList>
    </citation>
    <scope>NUCLEOTIDE SEQUENCE [LARGE SCALE GENOMIC DNA]</scope>
    <source>
        <strain evidence="5 6">JX-17</strain>
    </source>
</reference>
<dbReference type="PRINTS" id="PR00069">
    <property type="entry name" value="ALDKETRDTASE"/>
</dbReference>